<keyword evidence="2" id="KW-1185">Reference proteome</keyword>
<reference evidence="2" key="1">
    <citation type="submission" date="2023-07" db="EMBL/GenBank/DDBJ databases">
        <title>Dyadobacter sp. nov 'subterranea' isolated from contaminted grondwater.</title>
        <authorList>
            <person name="Szabo I."/>
            <person name="Al-Omari J."/>
            <person name="Szerdahelyi S.G."/>
            <person name="Rado J."/>
        </authorList>
    </citation>
    <scope>NUCLEOTIDE SEQUENCE [LARGE SCALE GENOMIC DNA]</scope>
    <source>
        <strain evidence="2">UP-52</strain>
    </source>
</reference>
<evidence type="ECO:0000313" key="1">
    <source>
        <dbReference type="EMBL" id="MBE9464464.1"/>
    </source>
</evidence>
<gene>
    <name evidence="1" type="ORF">IEE83_21475</name>
</gene>
<evidence type="ECO:0000313" key="2">
    <source>
        <dbReference type="Proteomes" id="UP000634134"/>
    </source>
</evidence>
<sequence length="381" mass="43302">MKNLIFIIFSFLSITVFAQKKEKRKAAELKQNNTAIPLTAENWEFKNGKVQFENHDSKPSMKISANAGAVVLKNTSFSSGTIEYDFIPVDAMFASLYFHWQDNKENECFYFRTDTHEDSTAMDVVQYAPHVAGVNLWDLLGHFQGGAYLKKTEWNHVKIVVSGMQMRAYLNNMQKPVLEIPRLEGNVSEGTIAFDGESVISNLVVKIDETENLPAVAGVDLTAHDPRYLRDWQVSQPFETPSNIDFGYDFIPKPDQKWETIAAERMGLVNLTRKFGGSEKRRMVWLKLNVDSKSDQKKKINLGFSDEVWVMLNGRFLYTDKNSYGRPMMKAPFGRCSIENSSFLIPFKAGKNEILVGVANDFFGWGIVARLEDMKGITVIK</sequence>
<dbReference type="Gene3D" id="2.60.120.560">
    <property type="entry name" value="Exo-inulinase, domain 1"/>
    <property type="match status" value="1"/>
</dbReference>
<comment type="caution">
    <text evidence="1">The sequence shown here is derived from an EMBL/GenBank/DDBJ whole genome shotgun (WGS) entry which is preliminary data.</text>
</comment>
<evidence type="ECO:0008006" key="3">
    <source>
        <dbReference type="Google" id="ProtNLM"/>
    </source>
</evidence>
<name>A0ABR9WJX3_9BACT</name>
<proteinExistence type="predicted"/>
<protein>
    <recommendedName>
        <fullName evidence="3">3-keto-disaccharide hydrolase domain-containing protein</fullName>
    </recommendedName>
</protein>
<dbReference type="Proteomes" id="UP000634134">
    <property type="component" value="Unassembled WGS sequence"/>
</dbReference>
<dbReference type="RefSeq" id="WP_194122527.1">
    <property type="nucleotide sequence ID" value="NZ_JACYGY010000001.1"/>
</dbReference>
<organism evidence="1 2">
    <name type="scientific">Dyadobacter subterraneus</name>
    <dbReference type="NCBI Taxonomy" id="2773304"/>
    <lineage>
        <taxon>Bacteria</taxon>
        <taxon>Pseudomonadati</taxon>
        <taxon>Bacteroidota</taxon>
        <taxon>Cytophagia</taxon>
        <taxon>Cytophagales</taxon>
        <taxon>Spirosomataceae</taxon>
        <taxon>Dyadobacter</taxon>
    </lineage>
</organism>
<dbReference type="EMBL" id="JACYGY010000001">
    <property type="protein sequence ID" value="MBE9464464.1"/>
    <property type="molecule type" value="Genomic_DNA"/>
</dbReference>
<accession>A0ABR9WJX3</accession>